<protein>
    <submittedName>
        <fullName evidence="2">LAGLIDADG homing endonuclease</fullName>
    </submittedName>
</protein>
<dbReference type="AlphaFoldDB" id="A0A915KVD7"/>
<organism evidence="1 2">
    <name type="scientific">Romanomermis culicivorax</name>
    <name type="common">Nematode worm</name>
    <dbReference type="NCBI Taxonomy" id="13658"/>
    <lineage>
        <taxon>Eukaryota</taxon>
        <taxon>Metazoa</taxon>
        <taxon>Ecdysozoa</taxon>
        <taxon>Nematoda</taxon>
        <taxon>Enoplea</taxon>
        <taxon>Dorylaimia</taxon>
        <taxon>Mermithida</taxon>
        <taxon>Mermithoidea</taxon>
        <taxon>Mermithidae</taxon>
        <taxon>Romanomermis</taxon>
    </lineage>
</organism>
<evidence type="ECO:0000313" key="2">
    <source>
        <dbReference type="WBParaSite" id="nRc.2.0.1.t42896-RA"/>
    </source>
</evidence>
<evidence type="ECO:0000313" key="1">
    <source>
        <dbReference type="Proteomes" id="UP000887565"/>
    </source>
</evidence>
<accession>A0A915KVD7</accession>
<name>A0A915KVD7_ROMCU</name>
<proteinExistence type="predicted"/>
<sequence>MSSLGGGAEAAAAGVSVVIFGAAGGGGSYTKFNLKIVLIGQVSFVEKITTSTMVAGGGISRPHSFLTTSATEGVVVDDESIFSRRVVQLSMFNSNEIFEQLICYKAFLKRKGTKKEPPTKSFTQTVYYRIFGVKNGEGQLSRLNLGSFIDRFNTAYKLAQYTQKLIGKHRTTGRYSKISKTQCKQRAKKAPKYYKLGEESIPRKIDNILSLLYAHSIYFLCCSCSLAGPSYGAGSFSAAASAPQISRAYSFIVRSDENLPLLAMLCKAIRVHRSVSCFRKELHSYEESILMEIAKKSLHFLGGSCIAHVNEAEDIKSPEL</sequence>
<reference evidence="2" key="1">
    <citation type="submission" date="2022-11" db="UniProtKB">
        <authorList>
            <consortium name="WormBaseParasite"/>
        </authorList>
    </citation>
    <scope>IDENTIFICATION</scope>
</reference>
<keyword evidence="1" id="KW-1185">Reference proteome</keyword>
<dbReference type="Proteomes" id="UP000887565">
    <property type="component" value="Unplaced"/>
</dbReference>
<dbReference type="WBParaSite" id="nRc.2.0.1.t42896-RA">
    <property type="protein sequence ID" value="nRc.2.0.1.t42896-RA"/>
    <property type="gene ID" value="nRc.2.0.1.g42896"/>
</dbReference>